<accession>A0AAN7PDL1</accession>
<feature type="region of interest" description="Disordered" evidence="1">
    <location>
        <begin position="211"/>
        <end position="308"/>
    </location>
</feature>
<protein>
    <submittedName>
        <fullName evidence="2">Uncharacterized protein</fullName>
    </submittedName>
</protein>
<dbReference type="EMBL" id="JARPUR010000003">
    <property type="protein sequence ID" value="KAK4880511.1"/>
    <property type="molecule type" value="Genomic_DNA"/>
</dbReference>
<evidence type="ECO:0000256" key="1">
    <source>
        <dbReference type="SAM" id="MobiDB-lite"/>
    </source>
</evidence>
<evidence type="ECO:0000313" key="3">
    <source>
        <dbReference type="Proteomes" id="UP001353858"/>
    </source>
</evidence>
<feature type="region of interest" description="Disordered" evidence="1">
    <location>
        <begin position="1"/>
        <end position="25"/>
    </location>
</feature>
<feature type="compositionally biased region" description="Basic and acidic residues" evidence="1">
    <location>
        <begin position="7"/>
        <end position="25"/>
    </location>
</feature>
<reference evidence="3" key="1">
    <citation type="submission" date="2023-01" db="EMBL/GenBank/DDBJ databases">
        <title>Key to firefly adult light organ development and bioluminescence: homeobox transcription factors regulate luciferase expression and transportation to peroxisome.</title>
        <authorList>
            <person name="Fu X."/>
        </authorList>
    </citation>
    <scope>NUCLEOTIDE SEQUENCE [LARGE SCALE GENOMIC DNA]</scope>
</reference>
<dbReference type="Proteomes" id="UP001353858">
    <property type="component" value="Unassembled WGS sequence"/>
</dbReference>
<organism evidence="2 3">
    <name type="scientific">Aquatica leii</name>
    <dbReference type="NCBI Taxonomy" id="1421715"/>
    <lineage>
        <taxon>Eukaryota</taxon>
        <taxon>Metazoa</taxon>
        <taxon>Ecdysozoa</taxon>
        <taxon>Arthropoda</taxon>
        <taxon>Hexapoda</taxon>
        <taxon>Insecta</taxon>
        <taxon>Pterygota</taxon>
        <taxon>Neoptera</taxon>
        <taxon>Endopterygota</taxon>
        <taxon>Coleoptera</taxon>
        <taxon>Polyphaga</taxon>
        <taxon>Elateriformia</taxon>
        <taxon>Elateroidea</taxon>
        <taxon>Lampyridae</taxon>
        <taxon>Luciolinae</taxon>
        <taxon>Aquatica</taxon>
    </lineage>
</organism>
<evidence type="ECO:0000313" key="2">
    <source>
        <dbReference type="EMBL" id="KAK4880511.1"/>
    </source>
</evidence>
<feature type="compositionally biased region" description="Acidic residues" evidence="1">
    <location>
        <begin position="235"/>
        <end position="247"/>
    </location>
</feature>
<dbReference type="AlphaFoldDB" id="A0AAN7PDL1"/>
<proteinExistence type="predicted"/>
<comment type="caution">
    <text evidence="2">The sequence shown here is derived from an EMBL/GenBank/DDBJ whole genome shotgun (WGS) entry which is preliminary data.</text>
</comment>
<name>A0AAN7PDL1_9COLE</name>
<sequence length="308" mass="34665">MKRHKKSGDFYRKQKKVREEESKKNKEALLKYLESATQRGVTEHDIKTSATTSEKCAPSTSGCIVNHEALPNKTAVINAQSESWEIEIENSEEIDSLQGEDTGDSTATQAKNELAREIYELKQDAGKKHAEKARREVTPYNAGDSILVYVHQLSNSTKQFTFKLALRRNGPYLITKRNSFTSYQVAHIYEPDELLGNYHVSALKPHIKGTTKTPICPIRPRGKPKKSTAVPTSDMDIDGVSDSESEVDVSSGTDSINREKADVEELTSDDNINKQTPLRKLFLSPKKQQLKQRKQQEDPRISAAYDIL</sequence>
<keyword evidence="3" id="KW-1185">Reference proteome</keyword>
<gene>
    <name evidence="2" type="ORF">RN001_008657</name>
</gene>